<keyword evidence="4" id="KW-1185">Reference proteome</keyword>
<reference evidence="3 4" key="1">
    <citation type="journal article" date="2019" name="Sci. Rep.">
        <title>Orb-weaving spider Araneus ventricosus genome elucidates the spidroin gene catalogue.</title>
        <authorList>
            <person name="Kono N."/>
            <person name="Nakamura H."/>
            <person name="Ohtoshi R."/>
            <person name="Moran D.A.P."/>
            <person name="Shinohara A."/>
            <person name="Yoshida Y."/>
            <person name="Fujiwara M."/>
            <person name="Mori M."/>
            <person name="Tomita M."/>
            <person name="Arakawa K."/>
        </authorList>
    </citation>
    <scope>NUCLEOTIDE SEQUENCE [LARGE SCALE GENOMIC DNA]</scope>
</reference>
<evidence type="ECO:0000256" key="1">
    <source>
        <dbReference type="SAM" id="MobiDB-lite"/>
    </source>
</evidence>
<dbReference type="AlphaFoldDB" id="A0A4Y2DBE1"/>
<accession>A0A4Y2DBE1</accession>
<evidence type="ECO:0000313" key="3">
    <source>
        <dbReference type="EMBL" id="GBM12865.1"/>
    </source>
</evidence>
<keyword evidence="2" id="KW-0732">Signal</keyword>
<proteinExistence type="predicted"/>
<dbReference type="EMBL" id="BGPR01000320">
    <property type="protein sequence ID" value="GBM12865.1"/>
    <property type="molecule type" value="Genomic_DNA"/>
</dbReference>
<feature type="region of interest" description="Disordered" evidence="1">
    <location>
        <begin position="103"/>
        <end position="125"/>
    </location>
</feature>
<feature type="chain" id="PRO_5021300927" evidence="2">
    <location>
        <begin position="36"/>
        <end position="125"/>
    </location>
</feature>
<feature type="signal peptide" evidence="2">
    <location>
        <begin position="1"/>
        <end position="35"/>
    </location>
</feature>
<evidence type="ECO:0000313" key="4">
    <source>
        <dbReference type="Proteomes" id="UP000499080"/>
    </source>
</evidence>
<dbReference type="Proteomes" id="UP000499080">
    <property type="component" value="Unassembled WGS sequence"/>
</dbReference>
<name>A0A4Y2DBE1_ARAVE</name>
<sequence>MNSCVPFLSSCPFPTTRSLLLCLLVLLTLQMSVFRQYNLHIYAEFNLKAHNQSVTVRQKHFLAIRRNKTRHVQLLTQKMTAKGIGTRVAMLILIIVRYGLEKASSHPKERRRPSRVTDCFGTTRK</sequence>
<evidence type="ECO:0000256" key="2">
    <source>
        <dbReference type="SAM" id="SignalP"/>
    </source>
</evidence>
<gene>
    <name evidence="3" type="ORF">AVEN_114950_1</name>
</gene>
<comment type="caution">
    <text evidence="3">The sequence shown here is derived from an EMBL/GenBank/DDBJ whole genome shotgun (WGS) entry which is preliminary data.</text>
</comment>
<protein>
    <submittedName>
        <fullName evidence="3">Uncharacterized protein</fullName>
    </submittedName>
</protein>
<organism evidence="3 4">
    <name type="scientific">Araneus ventricosus</name>
    <name type="common">Orbweaver spider</name>
    <name type="synonym">Epeira ventricosa</name>
    <dbReference type="NCBI Taxonomy" id="182803"/>
    <lineage>
        <taxon>Eukaryota</taxon>
        <taxon>Metazoa</taxon>
        <taxon>Ecdysozoa</taxon>
        <taxon>Arthropoda</taxon>
        <taxon>Chelicerata</taxon>
        <taxon>Arachnida</taxon>
        <taxon>Araneae</taxon>
        <taxon>Araneomorphae</taxon>
        <taxon>Entelegynae</taxon>
        <taxon>Araneoidea</taxon>
        <taxon>Araneidae</taxon>
        <taxon>Araneus</taxon>
    </lineage>
</organism>